<name>A0AAD6UAK6_9AGAR</name>
<gene>
    <name evidence="1" type="ORF">B0H15DRAFT_831739</name>
</gene>
<accession>A0AAD6UAK6</accession>
<reference evidence="1" key="1">
    <citation type="submission" date="2023-03" db="EMBL/GenBank/DDBJ databases">
        <title>Massive genome expansion in bonnet fungi (Mycena s.s.) driven by repeated elements and novel gene families across ecological guilds.</title>
        <authorList>
            <consortium name="Lawrence Berkeley National Laboratory"/>
            <person name="Harder C.B."/>
            <person name="Miyauchi S."/>
            <person name="Viragh M."/>
            <person name="Kuo A."/>
            <person name="Thoen E."/>
            <person name="Andreopoulos B."/>
            <person name="Lu D."/>
            <person name="Skrede I."/>
            <person name="Drula E."/>
            <person name="Henrissat B."/>
            <person name="Morin E."/>
            <person name="Kohler A."/>
            <person name="Barry K."/>
            <person name="LaButti K."/>
            <person name="Morin E."/>
            <person name="Salamov A."/>
            <person name="Lipzen A."/>
            <person name="Mereny Z."/>
            <person name="Hegedus B."/>
            <person name="Baldrian P."/>
            <person name="Stursova M."/>
            <person name="Weitz H."/>
            <person name="Taylor A."/>
            <person name="Grigoriev I.V."/>
            <person name="Nagy L.G."/>
            <person name="Martin F."/>
            <person name="Kauserud H."/>
        </authorList>
    </citation>
    <scope>NUCLEOTIDE SEQUENCE</scope>
    <source>
        <strain evidence="1">CBHHK173m</strain>
    </source>
</reference>
<dbReference type="AlphaFoldDB" id="A0AAD6UAK6"/>
<dbReference type="Proteomes" id="UP001222325">
    <property type="component" value="Unassembled WGS sequence"/>
</dbReference>
<dbReference type="EMBL" id="JARJCN010000015">
    <property type="protein sequence ID" value="KAJ7094050.1"/>
    <property type="molecule type" value="Genomic_DNA"/>
</dbReference>
<protein>
    <submittedName>
        <fullName evidence="1">Uncharacterized protein</fullName>
    </submittedName>
</protein>
<proteinExistence type="predicted"/>
<comment type="caution">
    <text evidence="1">The sequence shown here is derived from an EMBL/GenBank/DDBJ whole genome shotgun (WGS) entry which is preliminary data.</text>
</comment>
<keyword evidence="2" id="KW-1185">Reference proteome</keyword>
<sequence>MSQPPPPPKTPPQLQNPHVAAMQGTTSLAHHGATPRKAPLAIHPAFRPDGNLEARRDAVTKYVGEVPIVPVEFVYESFLNWSITNTHPMLLDAVERELIARKHLKNGIWRRYSVSPSRMEGKEDKVFLPLGAIIKAIVSATNKVLDNGTTRSQTLR</sequence>
<evidence type="ECO:0000313" key="2">
    <source>
        <dbReference type="Proteomes" id="UP001222325"/>
    </source>
</evidence>
<evidence type="ECO:0000313" key="1">
    <source>
        <dbReference type="EMBL" id="KAJ7094050.1"/>
    </source>
</evidence>
<organism evidence="1 2">
    <name type="scientific">Mycena belliarum</name>
    <dbReference type="NCBI Taxonomy" id="1033014"/>
    <lineage>
        <taxon>Eukaryota</taxon>
        <taxon>Fungi</taxon>
        <taxon>Dikarya</taxon>
        <taxon>Basidiomycota</taxon>
        <taxon>Agaricomycotina</taxon>
        <taxon>Agaricomycetes</taxon>
        <taxon>Agaricomycetidae</taxon>
        <taxon>Agaricales</taxon>
        <taxon>Marasmiineae</taxon>
        <taxon>Mycenaceae</taxon>
        <taxon>Mycena</taxon>
    </lineage>
</organism>